<dbReference type="EMBL" id="RNRV01000012">
    <property type="protein sequence ID" value="MHO04518.1"/>
    <property type="molecule type" value="Genomic_DNA"/>
</dbReference>
<evidence type="ECO:0000256" key="1">
    <source>
        <dbReference type="SAM" id="SignalP"/>
    </source>
</evidence>
<protein>
    <submittedName>
        <fullName evidence="2">Uncharacterized protein</fullName>
    </submittedName>
</protein>
<gene>
    <name evidence="2" type="ORF">D9F05_09060</name>
</gene>
<proteinExistence type="predicted"/>
<name>A0A3L0VXP9_ECOLX</name>
<dbReference type="AlphaFoldDB" id="A0A3L0VXP9"/>
<evidence type="ECO:0000313" key="2">
    <source>
        <dbReference type="EMBL" id="MHO04518.1"/>
    </source>
</evidence>
<feature type="signal peptide" evidence="1">
    <location>
        <begin position="1"/>
        <end position="21"/>
    </location>
</feature>
<organism evidence="2">
    <name type="scientific">Escherichia coli</name>
    <dbReference type="NCBI Taxonomy" id="562"/>
    <lineage>
        <taxon>Bacteria</taxon>
        <taxon>Pseudomonadati</taxon>
        <taxon>Pseudomonadota</taxon>
        <taxon>Gammaproteobacteria</taxon>
        <taxon>Enterobacterales</taxon>
        <taxon>Enterobacteriaceae</taxon>
        <taxon>Escherichia</taxon>
    </lineage>
</organism>
<reference evidence="2" key="1">
    <citation type="submission" date="2018-10" db="EMBL/GenBank/DDBJ databases">
        <authorList>
            <consortium name="NARMS: The National Antimicrobial Resistance Monitoring System"/>
        </authorList>
    </citation>
    <scope>NUCLEOTIDE SEQUENCE [LARGE SCALE GENOMIC DNA]</scope>
    <source>
        <strain evidence="2">CVM N17EC0388</strain>
    </source>
</reference>
<sequence>MKLKHAWIAGLLSLSTCLVQAAEVVTEVATAPGKASLVEAVTAQATVTAIDMASRKVSLKNDAGEAFDIVAGEQVTNLQNLKVGDTVALRYLQMLDLELLKGTAGVRQRVVEVDADKAAAGQKPGAGVGVKVTLYGDVIDVDKAQQTVTVKGVDHTLVVKVHNPAQFALIAKGDQIKAVQTQAVGIGIVPEKK</sequence>
<accession>A0A3L0VXP9</accession>
<keyword evidence="1" id="KW-0732">Signal</keyword>
<comment type="caution">
    <text evidence="2">The sequence shown here is derived from an EMBL/GenBank/DDBJ whole genome shotgun (WGS) entry which is preliminary data.</text>
</comment>
<feature type="chain" id="PRO_5018265806" evidence="1">
    <location>
        <begin position="22"/>
        <end position="193"/>
    </location>
</feature>